<sequence length="264" mass="29469">MVPAIGFGTYRLTGEQAYKAVQQALEIGYRHIDTAAFYENERDVGRAIKDSGLAREDIYVTTKIWYDRLEDVEASLEESLERLGLDHVDLALIHWPSPNDDVPMEAYLEGLNQARERGLTREIGVSNFTIAHLEKALTLPAGKHIVTNQVEVHPYLANRALVNFCEQKGIKVTAFMPLASGKVMDDDVLQDIGNKHDATAADVALAWLSQRDIAIIPSSSKPKHQQSNFDAIRISLSAEDMTRIDELNRGERIANPSMAPDWDT</sequence>
<dbReference type="RefSeq" id="WP_251591010.1">
    <property type="nucleotide sequence ID" value="NZ_JAMLJI010000001.1"/>
</dbReference>
<dbReference type="Proteomes" id="UP001269375">
    <property type="component" value="Unassembled WGS sequence"/>
</dbReference>
<dbReference type="GO" id="GO:0016491">
    <property type="term" value="F:oxidoreductase activity"/>
    <property type="evidence" value="ECO:0007669"/>
    <property type="project" value="UniProtKB-KW"/>
</dbReference>
<keyword evidence="6" id="KW-1185">Reference proteome</keyword>
<dbReference type="Pfam" id="PF00248">
    <property type="entry name" value="Aldo_ket_red"/>
    <property type="match status" value="1"/>
</dbReference>
<evidence type="ECO:0000313" key="5">
    <source>
        <dbReference type="EMBL" id="MDR5895358.1"/>
    </source>
</evidence>
<dbReference type="PANTHER" id="PTHR43827:SF3">
    <property type="entry name" value="NADP-DEPENDENT OXIDOREDUCTASE DOMAIN-CONTAINING PROTEIN"/>
    <property type="match status" value="1"/>
</dbReference>
<reference evidence="5 6" key="1">
    <citation type="submission" date="2023-04" db="EMBL/GenBank/DDBJ databases">
        <title>A long-awaited taxogenomic arrangement of the family Halomonadaceae.</title>
        <authorList>
            <person name="De La Haba R."/>
            <person name="Chuvochina M."/>
            <person name="Wittouck S."/>
            <person name="Arahal D.R."/>
            <person name="Sanchez-Porro C."/>
            <person name="Hugenholtz P."/>
            <person name="Ventosa A."/>
        </authorList>
    </citation>
    <scope>NUCLEOTIDE SEQUENCE [LARGE SCALE GENOMIC DNA]</scope>
    <source>
        <strain evidence="5 6">DSM 22428</strain>
    </source>
</reference>
<dbReference type="PIRSF" id="PIRSF000097">
    <property type="entry name" value="AKR"/>
    <property type="match status" value="1"/>
</dbReference>
<gene>
    <name evidence="5" type="primary">dkgB</name>
    <name evidence="5" type="ORF">QC825_04615</name>
</gene>
<keyword evidence="2" id="KW-0521">NADP</keyword>
<evidence type="ECO:0000256" key="1">
    <source>
        <dbReference type="ARBA" id="ARBA00007905"/>
    </source>
</evidence>
<feature type="domain" description="NADP-dependent oxidoreductase" evidence="4">
    <location>
        <begin position="5"/>
        <end position="248"/>
    </location>
</feature>
<dbReference type="InterPro" id="IPR023210">
    <property type="entry name" value="NADP_OxRdtase_dom"/>
</dbReference>
<evidence type="ECO:0000313" key="6">
    <source>
        <dbReference type="Proteomes" id="UP001269375"/>
    </source>
</evidence>
<proteinExistence type="inferred from homology"/>
<dbReference type="EMBL" id="JARWAO010000002">
    <property type="protein sequence ID" value="MDR5895358.1"/>
    <property type="molecule type" value="Genomic_DNA"/>
</dbReference>
<dbReference type="NCBIfam" id="NF008377">
    <property type="entry name" value="PRK11172.1"/>
    <property type="match status" value="1"/>
</dbReference>
<protein>
    <submittedName>
        <fullName evidence="5">2,5-didehydrogluconate reductase DkgB</fullName>
        <ecNumber evidence="5">1.1.1.346</ecNumber>
    </submittedName>
</protein>
<dbReference type="Gene3D" id="3.20.20.100">
    <property type="entry name" value="NADP-dependent oxidoreductase domain"/>
    <property type="match status" value="1"/>
</dbReference>
<comment type="caution">
    <text evidence="5">The sequence shown here is derived from an EMBL/GenBank/DDBJ whole genome shotgun (WGS) entry which is preliminary data.</text>
</comment>
<dbReference type="SUPFAM" id="SSF51430">
    <property type="entry name" value="NAD(P)-linked oxidoreductase"/>
    <property type="match status" value="1"/>
</dbReference>
<dbReference type="PANTHER" id="PTHR43827">
    <property type="entry name" value="2,5-DIKETO-D-GLUCONIC ACID REDUCTASE"/>
    <property type="match status" value="1"/>
</dbReference>
<name>A0ABU1GTK4_9GAMM</name>
<evidence type="ECO:0000256" key="3">
    <source>
        <dbReference type="ARBA" id="ARBA00023002"/>
    </source>
</evidence>
<dbReference type="InterPro" id="IPR020471">
    <property type="entry name" value="AKR"/>
</dbReference>
<evidence type="ECO:0000256" key="2">
    <source>
        <dbReference type="ARBA" id="ARBA00022857"/>
    </source>
</evidence>
<dbReference type="InterPro" id="IPR036812">
    <property type="entry name" value="NAD(P)_OxRdtase_dom_sf"/>
</dbReference>
<keyword evidence="3 5" id="KW-0560">Oxidoreductase</keyword>
<dbReference type="InterPro" id="IPR018170">
    <property type="entry name" value="Aldo/ket_reductase_CS"/>
</dbReference>
<organism evidence="5 6">
    <name type="scientific">Larsenimonas suaedae</name>
    <dbReference type="NCBI Taxonomy" id="1851019"/>
    <lineage>
        <taxon>Bacteria</taxon>
        <taxon>Pseudomonadati</taxon>
        <taxon>Pseudomonadota</taxon>
        <taxon>Gammaproteobacteria</taxon>
        <taxon>Oceanospirillales</taxon>
        <taxon>Halomonadaceae</taxon>
        <taxon>Larsenimonas</taxon>
    </lineage>
</organism>
<accession>A0ABU1GTK4</accession>
<evidence type="ECO:0000259" key="4">
    <source>
        <dbReference type="Pfam" id="PF00248"/>
    </source>
</evidence>
<dbReference type="PROSITE" id="PS00798">
    <property type="entry name" value="ALDOKETO_REDUCTASE_1"/>
    <property type="match status" value="1"/>
</dbReference>
<comment type="similarity">
    <text evidence="1">Belongs to the aldo/keto reductase family.</text>
</comment>
<dbReference type="PRINTS" id="PR00069">
    <property type="entry name" value="ALDKETRDTASE"/>
</dbReference>
<dbReference type="PROSITE" id="PS00062">
    <property type="entry name" value="ALDOKETO_REDUCTASE_2"/>
    <property type="match status" value="1"/>
</dbReference>
<dbReference type="EC" id="1.1.1.346" evidence="5"/>